<dbReference type="Pfam" id="PF11821">
    <property type="entry name" value="ActD"/>
    <property type="match status" value="1"/>
</dbReference>
<feature type="transmembrane region" description="Helical" evidence="1">
    <location>
        <begin position="43"/>
        <end position="66"/>
    </location>
</feature>
<gene>
    <name evidence="2" type="ORF">CFR72_11585</name>
</gene>
<dbReference type="OrthoDB" id="9792475at2"/>
<reference evidence="2 3" key="1">
    <citation type="submission" date="2017-07" db="EMBL/GenBank/DDBJ databases">
        <title>A draft genome sequence of Gluconacetobacter entanii LTH 4560.</title>
        <authorList>
            <person name="Skraban J."/>
            <person name="Cleenwerck I."/>
            <person name="Vandamme P."/>
            <person name="Trcek J."/>
        </authorList>
    </citation>
    <scope>NUCLEOTIDE SEQUENCE [LARGE SCALE GENOMIC DNA]</scope>
    <source>
        <strain evidence="2 3">LTH 4560</strain>
    </source>
</reference>
<dbReference type="AlphaFoldDB" id="A0A318PRM9"/>
<proteinExistence type="predicted"/>
<evidence type="ECO:0000313" key="2">
    <source>
        <dbReference type="EMBL" id="PYD62604.1"/>
    </source>
</evidence>
<protein>
    <recommendedName>
        <fullName evidence="4">DUF3341 domain-containing protein</fullName>
    </recommendedName>
</protein>
<name>A0A318PRM9_9PROT</name>
<organism evidence="2 3">
    <name type="scientific">Gluconacetobacter entanii</name>
    <dbReference type="NCBI Taxonomy" id="108528"/>
    <lineage>
        <taxon>Bacteria</taxon>
        <taxon>Pseudomonadati</taxon>
        <taxon>Pseudomonadota</taxon>
        <taxon>Alphaproteobacteria</taxon>
        <taxon>Acetobacterales</taxon>
        <taxon>Acetobacteraceae</taxon>
        <taxon>Gluconacetobacter</taxon>
    </lineage>
</organism>
<evidence type="ECO:0000313" key="3">
    <source>
        <dbReference type="Proteomes" id="UP000248301"/>
    </source>
</evidence>
<keyword evidence="1" id="KW-0472">Membrane</keyword>
<dbReference type="InterPro" id="IPR021776">
    <property type="entry name" value="ActD"/>
</dbReference>
<dbReference type="PANTHER" id="PTHR40394:SF2">
    <property type="entry name" value="QUINOL:CYTOCHROME C OXIDOREDUCTASE MEMBRANE PROTEIN"/>
    <property type="match status" value="1"/>
</dbReference>
<dbReference type="Proteomes" id="UP000248301">
    <property type="component" value="Unassembled WGS sequence"/>
</dbReference>
<keyword evidence="1" id="KW-1133">Transmembrane helix</keyword>
<dbReference type="RefSeq" id="WP_110914112.1">
    <property type="nucleotide sequence ID" value="NZ_JAILXQ010000221.1"/>
</dbReference>
<dbReference type="EMBL" id="NKUF01000028">
    <property type="protein sequence ID" value="PYD62604.1"/>
    <property type="molecule type" value="Genomic_DNA"/>
</dbReference>
<feature type="transmembrane region" description="Helical" evidence="1">
    <location>
        <begin position="86"/>
        <end position="108"/>
    </location>
</feature>
<accession>A0A318PRM9</accession>
<evidence type="ECO:0008006" key="4">
    <source>
        <dbReference type="Google" id="ProtNLM"/>
    </source>
</evidence>
<keyword evidence="1" id="KW-0812">Transmembrane</keyword>
<sequence>MIVAAFATERALHDAVADLRRDVTCRVETYGASPPEEGGSFSIVPLLMLGGGMVGAVGGFGMQVYATTLAYPQDIGGRPDLSWPSYIPASFELAVMGAILAGMIGYFATVRLPRLHDPVDEAGAMQGVMTGGHVAVVRGFDDSDAVRAVFVRHGALTIEDIAP</sequence>
<evidence type="ECO:0000256" key="1">
    <source>
        <dbReference type="SAM" id="Phobius"/>
    </source>
</evidence>
<dbReference type="PANTHER" id="PTHR40394">
    <property type="entry name" value="LIPOPROTEIN-RELATED"/>
    <property type="match status" value="1"/>
</dbReference>
<comment type="caution">
    <text evidence="2">The sequence shown here is derived from an EMBL/GenBank/DDBJ whole genome shotgun (WGS) entry which is preliminary data.</text>
</comment>